<gene>
    <name evidence="4" type="primary">yejA</name>
    <name evidence="4" type="ORF">EV102420_07_02010</name>
</gene>
<dbReference type="InterPro" id="IPR000914">
    <property type="entry name" value="SBP_5_dom"/>
</dbReference>
<organism evidence="4 5">
    <name type="scientific">Pseudescherichia vulneris NBRC 102420</name>
    <dbReference type="NCBI Taxonomy" id="1115515"/>
    <lineage>
        <taxon>Bacteria</taxon>
        <taxon>Pseudomonadati</taxon>
        <taxon>Pseudomonadota</taxon>
        <taxon>Gammaproteobacteria</taxon>
        <taxon>Enterobacterales</taxon>
        <taxon>Enterobacteriaceae</taxon>
        <taxon>Pseudescherichia</taxon>
    </lineage>
</organism>
<evidence type="ECO:0000259" key="3">
    <source>
        <dbReference type="Pfam" id="PF00496"/>
    </source>
</evidence>
<dbReference type="FunFam" id="3.40.190.10:FF:000104">
    <property type="entry name" value="Peptide ABC transporter substrate-binding protein"/>
    <property type="match status" value="1"/>
</dbReference>
<dbReference type="GO" id="GO:0015833">
    <property type="term" value="P:peptide transport"/>
    <property type="evidence" value="ECO:0007669"/>
    <property type="project" value="TreeGrafter"/>
</dbReference>
<dbReference type="GO" id="GO:1904680">
    <property type="term" value="F:peptide transmembrane transporter activity"/>
    <property type="evidence" value="ECO:0007669"/>
    <property type="project" value="TreeGrafter"/>
</dbReference>
<dbReference type="FunFam" id="3.10.105.10:FF:000005">
    <property type="entry name" value="ABC transporter substrate-binding protein"/>
    <property type="match status" value="1"/>
</dbReference>
<dbReference type="GO" id="GO:0043190">
    <property type="term" value="C:ATP-binding cassette (ABC) transporter complex"/>
    <property type="evidence" value="ECO:0007669"/>
    <property type="project" value="InterPro"/>
</dbReference>
<dbReference type="Gene3D" id="3.40.190.10">
    <property type="entry name" value="Periplasmic binding protein-like II"/>
    <property type="match status" value="1"/>
</dbReference>
<name>A0A090UXX7_PSEVU</name>
<dbReference type="Pfam" id="PF00496">
    <property type="entry name" value="SBP_bac_5"/>
    <property type="match status" value="1"/>
</dbReference>
<dbReference type="GO" id="GO:0042884">
    <property type="term" value="P:microcin transport"/>
    <property type="evidence" value="ECO:0007669"/>
    <property type="project" value="TreeGrafter"/>
</dbReference>
<dbReference type="GO" id="GO:0030288">
    <property type="term" value="C:outer membrane-bounded periplasmic space"/>
    <property type="evidence" value="ECO:0007669"/>
    <property type="project" value="TreeGrafter"/>
</dbReference>
<proteinExistence type="predicted"/>
<dbReference type="RefSeq" id="WP_042389673.1">
    <property type="nucleotide sequence ID" value="NZ_BBMZ01000007.1"/>
</dbReference>
<dbReference type="EMBL" id="BBMZ01000007">
    <property type="protein sequence ID" value="GAL57381.1"/>
    <property type="molecule type" value="Genomic_DNA"/>
</dbReference>
<evidence type="ECO:0000256" key="1">
    <source>
        <dbReference type="ARBA" id="ARBA00022729"/>
    </source>
</evidence>
<dbReference type="PANTHER" id="PTHR30290">
    <property type="entry name" value="PERIPLASMIC BINDING COMPONENT OF ABC TRANSPORTER"/>
    <property type="match status" value="1"/>
</dbReference>
<feature type="signal peptide" evidence="2">
    <location>
        <begin position="1"/>
        <end position="22"/>
    </location>
</feature>
<keyword evidence="1 2" id="KW-0732">Signal</keyword>
<accession>A0A090UXX7</accession>
<dbReference type="InterPro" id="IPR030678">
    <property type="entry name" value="Peptide/Ni-bd"/>
</dbReference>
<evidence type="ECO:0000313" key="5">
    <source>
        <dbReference type="Proteomes" id="UP000029462"/>
    </source>
</evidence>
<reference evidence="4 5" key="1">
    <citation type="submission" date="2014-09" db="EMBL/GenBank/DDBJ databases">
        <title>Whole genome shotgun sequence of Escherichia vulneris NBRC 102420.</title>
        <authorList>
            <person name="Yoshida Y."/>
            <person name="Hosoyama A."/>
            <person name="Tsuchikane K."/>
            <person name="Ohji S."/>
            <person name="Ichikawa N."/>
            <person name="Kimura A."/>
            <person name="Yamazoe A."/>
            <person name="Ezaki T."/>
            <person name="Fujita N."/>
        </authorList>
    </citation>
    <scope>NUCLEOTIDE SEQUENCE [LARGE SCALE GENOMIC DNA]</scope>
    <source>
        <strain evidence="4 5">NBRC 102420</strain>
    </source>
</reference>
<dbReference type="PANTHER" id="PTHR30290:SF64">
    <property type="entry name" value="ABC TRANSPORTER PERIPLASMIC BINDING PROTEIN"/>
    <property type="match status" value="1"/>
</dbReference>
<feature type="chain" id="PRO_5001867201" evidence="2">
    <location>
        <begin position="23"/>
        <end position="602"/>
    </location>
</feature>
<sequence length="602" mass="68797">MTFARLSALLLALICFTCQAQAIKENYAFAVIGEPKYAIDFTHFDYVNPAAPKGGNVTLSVIGTFDNFNRFALRGNAGVRTESLYDSLYTTSDDEPGSYYPLIAEVARYADDYSWMEIALNPRATFHDGSPITARDVAFTFHKFMTEGVPQFRLIYKGTTMEAIAPLTVRIKLAKPGKEDMLSLLTLPVMPEKFWKNHKLSDPLATPPLGSGPYRITTWRMGQYIVYSRVKDYWGANLPVNSGRWNFDTIRYDYYLDDNVAFEAFKAGAFDMRTEGDAKNWATRYSGKNFSNHQIVKQELKNESAQDTRWLAFNNQRPLFSDRRVREALTLAFDFEWMNKALFYNAYSRTNSYFQNTEYAARGYPDAAELTLLAPMKADLPPEVFTQIYQPPVSKGNGFDRANLLKASTLLDDAGWVLKNQKRVNVKTGKPFSFELLLPAGANNLWVMPFQHSLKRLGIVMNVRQIDNSQLTNRLRSRDFDMMPRTVRATPWPGTDLQISWGSQYLDSTYNTPGVSSPVIDALLGQIVANQGNKEKLVPLGRALDRVLTWNYYMLPMWFMAADRLAYWDKFSMPEVRPIYSLGFDTWWYDVNKAAKLPADRR</sequence>
<dbReference type="Proteomes" id="UP000029462">
    <property type="component" value="Unassembled WGS sequence"/>
</dbReference>
<comment type="caution">
    <text evidence="4">The sequence shown here is derived from an EMBL/GenBank/DDBJ whole genome shotgun (WGS) entry which is preliminary data.</text>
</comment>
<dbReference type="SUPFAM" id="SSF53850">
    <property type="entry name" value="Periplasmic binding protein-like II"/>
    <property type="match status" value="1"/>
</dbReference>
<protein>
    <submittedName>
        <fullName evidence="4">Microcin C ABC transporter subustrate-binding periplasmic protein YejA</fullName>
    </submittedName>
</protein>
<dbReference type="eggNOG" id="COG4166">
    <property type="taxonomic scope" value="Bacteria"/>
</dbReference>
<dbReference type="Gene3D" id="3.10.105.10">
    <property type="entry name" value="Dipeptide-binding Protein, Domain 3"/>
    <property type="match status" value="1"/>
</dbReference>
<keyword evidence="5" id="KW-1185">Reference proteome</keyword>
<dbReference type="STRING" id="1115515.EV102420_07_02010"/>
<dbReference type="OrthoDB" id="9803988at2"/>
<evidence type="ECO:0000256" key="2">
    <source>
        <dbReference type="SAM" id="SignalP"/>
    </source>
</evidence>
<feature type="domain" description="Solute-binding protein family 5" evidence="3">
    <location>
        <begin position="99"/>
        <end position="492"/>
    </location>
</feature>
<evidence type="ECO:0000313" key="4">
    <source>
        <dbReference type="EMBL" id="GAL57381.1"/>
    </source>
</evidence>
<dbReference type="CDD" id="cd08497">
    <property type="entry name" value="MbnE-like"/>
    <property type="match status" value="1"/>
</dbReference>
<dbReference type="InterPro" id="IPR039424">
    <property type="entry name" value="SBP_5"/>
</dbReference>
<dbReference type="PIRSF" id="PIRSF002741">
    <property type="entry name" value="MppA"/>
    <property type="match status" value="1"/>
</dbReference>
<dbReference type="AlphaFoldDB" id="A0A090UXX7"/>